<dbReference type="PANTHER" id="PTHR11058">
    <property type="entry name" value="NADH-UBIQUINONE OXIDOREDUCTASE CHAIN 3"/>
    <property type="match status" value="1"/>
</dbReference>
<evidence type="ECO:0000256" key="8">
    <source>
        <dbReference type="RuleBase" id="RU003639"/>
    </source>
</evidence>
<dbReference type="GO" id="GO:0050136">
    <property type="term" value="F:NADH dehydrogenase (quinone) (non-electrogenic) activity"/>
    <property type="evidence" value="ECO:0007669"/>
    <property type="project" value="UniProtKB-UniRule"/>
</dbReference>
<keyword evidence="5 7" id="KW-1133">Transmembrane helix</keyword>
<feature type="transmembrane region" description="Helical" evidence="7">
    <location>
        <begin position="57"/>
        <end position="80"/>
    </location>
</feature>
<evidence type="ECO:0000313" key="9">
    <source>
        <dbReference type="EMBL" id="MBM3275402.1"/>
    </source>
</evidence>
<evidence type="ECO:0000256" key="7">
    <source>
        <dbReference type="HAMAP-Rule" id="MF_01394"/>
    </source>
</evidence>
<feature type="transmembrane region" description="Helical" evidence="7">
    <location>
        <begin position="6"/>
        <end position="28"/>
    </location>
</feature>
<dbReference type="PANTHER" id="PTHR11058:SF9">
    <property type="entry name" value="NADH-UBIQUINONE OXIDOREDUCTASE CHAIN 3"/>
    <property type="match status" value="1"/>
</dbReference>
<sequence length="117" mass="13139">MGGYLAVVIYLGFIIAFAVVSLAIARFLSPRRPFASKLQSYECGAEPIGQAWVQFPVGFYLVALVFIVFDALAVFLFPWVLALRGLGAWGLVTMLIFLSIIALGWIYAYRERILEWQ</sequence>
<dbReference type="EC" id="7.1.1.-" evidence="7"/>
<comment type="caution">
    <text evidence="9">The sequence shown here is derived from an EMBL/GenBank/DDBJ whole genome shotgun (WGS) entry which is preliminary data.</text>
</comment>
<dbReference type="Pfam" id="PF00507">
    <property type="entry name" value="Oxidored_q4"/>
    <property type="match status" value="1"/>
</dbReference>
<dbReference type="EMBL" id="VGJX01000560">
    <property type="protein sequence ID" value="MBM3275402.1"/>
    <property type="molecule type" value="Genomic_DNA"/>
</dbReference>
<keyword evidence="7 8" id="KW-0520">NAD</keyword>
<dbReference type="GO" id="GO:0048038">
    <property type="term" value="F:quinone binding"/>
    <property type="evidence" value="ECO:0007669"/>
    <property type="project" value="UniProtKB-KW"/>
</dbReference>
<evidence type="ECO:0000256" key="1">
    <source>
        <dbReference type="ARBA" id="ARBA00004141"/>
    </source>
</evidence>
<dbReference type="InterPro" id="IPR000440">
    <property type="entry name" value="NADH_UbQ/plastoQ_OxRdtase_su3"/>
</dbReference>
<evidence type="ECO:0000256" key="3">
    <source>
        <dbReference type="ARBA" id="ARBA00022448"/>
    </source>
</evidence>
<feature type="transmembrane region" description="Helical" evidence="7">
    <location>
        <begin position="86"/>
        <end position="108"/>
    </location>
</feature>
<keyword evidence="7" id="KW-1278">Translocase</keyword>
<comment type="subunit">
    <text evidence="7">NDH-1 is composed of 14 different subunits. Subunits NuoA, H, J, K, L, M, N constitute the membrane sector of the complex.</text>
</comment>
<dbReference type="GO" id="GO:0005886">
    <property type="term" value="C:plasma membrane"/>
    <property type="evidence" value="ECO:0007669"/>
    <property type="project" value="UniProtKB-SubCell"/>
</dbReference>
<comment type="similarity">
    <text evidence="2 7 8">Belongs to the complex I subunit 3 family.</text>
</comment>
<reference evidence="9 10" key="1">
    <citation type="submission" date="2019-03" db="EMBL/GenBank/DDBJ databases">
        <title>Lake Tanganyika Metagenome-Assembled Genomes (MAGs).</title>
        <authorList>
            <person name="Tran P."/>
        </authorList>
    </citation>
    <scope>NUCLEOTIDE SEQUENCE [LARGE SCALE GENOMIC DNA]</scope>
    <source>
        <strain evidence="9">K_DeepCast_65m_m2_236</strain>
    </source>
</reference>
<dbReference type="InterPro" id="IPR038430">
    <property type="entry name" value="NDAH_ubi_oxred_su3_sf"/>
</dbReference>
<protein>
    <recommendedName>
        <fullName evidence="7">NADH-quinone oxidoreductase subunit A</fullName>
        <ecNumber evidence="7">7.1.1.-</ecNumber>
    </recommendedName>
    <alternativeName>
        <fullName evidence="7">NADH dehydrogenase I subunit A</fullName>
    </alternativeName>
    <alternativeName>
        <fullName evidence="7">NDH-1 subunit A</fullName>
    </alternativeName>
    <alternativeName>
        <fullName evidence="7">NUO1</fullName>
    </alternativeName>
</protein>
<organism evidence="9 10">
    <name type="scientific">Candidatus Tanganyikabacteria bacterium</name>
    <dbReference type="NCBI Taxonomy" id="2961651"/>
    <lineage>
        <taxon>Bacteria</taxon>
        <taxon>Bacillati</taxon>
        <taxon>Candidatus Sericytochromatia</taxon>
        <taxon>Candidatus Tanganyikabacteria</taxon>
    </lineage>
</organism>
<evidence type="ECO:0000256" key="2">
    <source>
        <dbReference type="ARBA" id="ARBA00008472"/>
    </source>
</evidence>
<dbReference type="InterPro" id="IPR023043">
    <property type="entry name" value="NAD(P)H_OxRDtase_bac/plastid"/>
</dbReference>
<evidence type="ECO:0000256" key="4">
    <source>
        <dbReference type="ARBA" id="ARBA00022692"/>
    </source>
</evidence>
<name>A0A938BJJ9_9BACT</name>
<dbReference type="Gene3D" id="1.20.58.1610">
    <property type="entry name" value="NADH:ubiquinone/plastoquinone oxidoreductase, chain 3"/>
    <property type="match status" value="1"/>
</dbReference>
<gene>
    <name evidence="7" type="primary">nuoA</name>
    <name evidence="9" type="ORF">FJZ00_09625</name>
</gene>
<dbReference type="AlphaFoldDB" id="A0A938BJJ9"/>
<keyword evidence="3 7" id="KW-0813">Transport</keyword>
<keyword evidence="4 7" id="KW-0812">Transmembrane</keyword>
<keyword evidence="6 7" id="KW-0472">Membrane</keyword>
<dbReference type="GO" id="GO:0030964">
    <property type="term" value="C:NADH dehydrogenase complex"/>
    <property type="evidence" value="ECO:0007669"/>
    <property type="project" value="TreeGrafter"/>
</dbReference>
<dbReference type="HAMAP" id="MF_01394">
    <property type="entry name" value="NDH1_NuoA"/>
    <property type="match status" value="1"/>
</dbReference>
<evidence type="ECO:0000256" key="6">
    <source>
        <dbReference type="ARBA" id="ARBA00023136"/>
    </source>
</evidence>
<comment type="catalytic activity">
    <reaction evidence="7 8">
        <text>a quinone + NADH + 5 H(+)(in) = a quinol + NAD(+) + 4 H(+)(out)</text>
        <dbReference type="Rhea" id="RHEA:57888"/>
        <dbReference type="ChEBI" id="CHEBI:15378"/>
        <dbReference type="ChEBI" id="CHEBI:24646"/>
        <dbReference type="ChEBI" id="CHEBI:57540"/>
        <dbReference type="ChEBI" id="CHEBI:57945"/>
        <dbReference type="ChEBI" id="CHEBI:132124"/>
    </reaction>
</comment>
<dbReference type="Proteomes" id="UP000703893">
    <property type="component" value="Unassembled WGS sequence"/>
</dbReference>
<accession>A0A938BJJ9</accession>
<dbReference type="GO" id="GO:0008137">
    <property type="term" value="F:NADH dehydrogenase (ubiquinone) activity"/>
    <property type="evidence" value="ECO:0007669"/>
    <property type="project" value="InterPro"/>
</dbReference>
<evidence type="ECO:0000313" key="10">
    <source>
        <dbReference type="Proteomes" id="UP000703893"/>
    </source>
</evidence>
<comment type="subcellular location">
    <subcellularLocation>
        <location evidence="7 8">Cell membrane</location>
        <topology evidence="7 8">Multi-pass membrane protein</topology>
    </subcellularLocation>
    <subcellularLocation>
        <location evidence="1">Membrane</location>
        <topology evidence="1">Multi-pass membrane protein</topology>
    </subcellularLocation>
</comment>
<keyword evidence="7" id="KW-0830">Ubiquinone</keyword>
<keyword evidence="7" id="KW-1003">Cell membrane</keyword>
<proteinExistence type="inferred from homology"/>
<comment type="function">
    <text evidence="7">NDH-1 shuttles electrons from NADH, via FMN and iron-sulfur (Fe-S) centers, to quinones in the respiratory chain. The immediate electron acceptor for the enzyme in this species is believed to be ubiquinone. Couples the redox reaction to proton translocation (for every two electrons transferred, four hydrogen ions are translocated across the cytoplasmic membrane), and thus conserves the redox energy in a proton gradient.</text>
</comment>
<evidence type="ECO:0000256" key="5">
    <source>
        <dbReference type="ARBA" id="ARBA00022989"/>
    </source>
</evidence>
<keyword evidence="7 8" id="KW-0874">Quinone</keyword>